<keyword evidence="10" id="KW-0472">Membrane</keyword>
<feature type="coiled-coil region" evidence="13">
    <location>
        <begin position="91"/>
        <end position="118"/>
    </location>
</feature>
<dbReference type="SUPFAM" id="SSF144000">
    <property type="entry name" value="Oxysterol-binding protein-like"/>
    <property type="match status" value="1"/>
</dbReference>
<feature type="compositionally biased region" description="Basic and acidic residues" evidence="14">
    <location>
        <begin position="287"/>
        <end position="296"/>
    </location>
</feature>
<keyword evidence="8 12" id="KW-0445">Lipid transport</keyword>
<dbReference type="AlphaFoldDB" id="A0A8C7FUE4"/>
<keyword evidence="13" id="KW-0175">Coiled coil</keyword>
<dbReference type="PANTHER" id="PTHR10972:SF213">
    <property type="entry name" value="OXYSTEROL-BINDING PROTEIN-RELATED PROTEIN 5"/>
    <property type="match status" value="1"/>
</dbReference>
<keyword evidence="3 12" id="KW-0813">Transport</keyword>
<feature type="domain" description="PH" evidence="15">
    <location>
        <begin position="121"/>
        <end position="238"/>
    </location>
</feature>
<dbReference type="SUPFAM" id="SSF50729">
    <property type="entry name" value="PH domain-like"/>
    <property type="match status" value="1"/>
</dbReference>
<keyword evidence="7" id="KW-1133">Transmembrane helix</keyword>
<dbReference type="InterPro" id="IPR018494">
    <property type="entry name" value="Oxysterol-bd_CS"/>
</dbReference>
<proteinExistence type="inferred from homology"/>
<keyword evidence="9" id="KW-0446">Lipid-binding</keyword>
<evidence type="ECO:0000256" key="2">
    <source>
        <dbReference type="ARBA" id="ARBA00008842"/>
    </source>
</evidence>
<dbReference type="GeneTree" id="ENSGT00940000159535"/>
<dbReference type="GO" id="GO:0032541">
    <property type="term" value="C:cortical endoplasmic reticulum"/>
    <property type="evidence" value="ECO:0007669"/>
    <property type="project" value="TreeGrafter"/>
</dbReference>
<dbReference type="Proteomes" id="UP000694557">
    <property type="component" value="Unassembled WGS sequence"/>
</dbReference>
<dbReference type="PROSITE" id="PS50003">
    <property type="entry name" value="PH_DOMAIN"/>
    <property type="match status" value="1"/>
</dbReference>
<dbReference type="Pfam" id="PF00169">
    <property type="entry name" value="PH"/>
    <property type="match status" value="1"/>
</dbReference>
<evidence type="ECO:0000256" key="9">
    <source>
        <dbReference type="ARBA" id="ARBA00023121"/>
    </source>
</evidence>
<dbReference type="GO" id="GO:0005789">
    <property type="term" value="C:endoplasmic reticulum membrane"/>
    <property type="evidence" value="ECO:0007669"/>
    <property type="project" value="UniProtKB-SubCell"/>
</dbReference>
<dbReference type="FunFam" id="2.30.29.30:FF:000030">
    <property type="entry name" value="Oxysterol-binding protein"/>
    <property type="match status" value="1"/>
</dbReference>
<dbReference type="PANTHER" id="PTHR10972">
    <property type="entry name" value="OXYSTEROL-BINDING PROTEIN-RELATED"/>
    <property type="match status" value="1"/>
</dbReference>
<dbReference type="Gene3D" id="2.40.160.120">
    <property type="match status" value="1"/>
</dbReference>
<dbReference type="InterPro" id="IPR037239">
    <property type="entry name" value="OSBP_sf"/>
</dbReference>
<evidence type="ECO:0000256" key="13">
    <source>
        <dbReference type="SAM" id="Coils"/>
    </source>
</evidence>
<feature type="region of interest" description="Disordered" evidence="14">
    <location>
        <begin position="741"/>
        <end position="779"/>
    </location>
</feature>
<comment type="subcellular location">
    <subcellularLocation>
        <location evidence="1">Endoplasmic reticulum membrane</location>
        <topology evidence="1">Single-pass membrane protein</topology>
    </subcellularLocation>
</comment>
<gene>
    <name evidence="16" type="primary">OSBPL5</name>
    <name evidence="16" type="synonym">osbpl5</name>
</gene>
<dbReference type="InterPro" id="IPR011993">
    <property type="entry name" value="PH-like_dom_sf"/>
</dbReference>
<evidence type="ECO:0000256" key="4">
    <source>
        <dbReference type="ARBA" id="ARBA00022553"/>
    </source>
</evidence>
<keyword evidence="6" id="KW-0256">Endoplasmic reticulum</keyword>
<name>A0A8C7FUE4_ONCKI</name>
<dbReference type="Gene3D" id="2.30.29.30">
    <property type="entry name" value="Pleckstrin-homology domain (PH domain)/Phosphotyrosine-binding domain (PTB)"/>
    <property type="match status" value="1"/>
</dbReference>
<evidence type="ECO:0000256" key="12">
    <source>
        <dbReference type="RuleBase" id="RU003845"/>
    </source>
</evidence>
<reference evidence="16" key="2">
    <citation type="submission" date="2025-09" db="UniProtKB">
        <authorList>
            <consortium name="Ensembl"/>
        </authorList>
    </citation>
    <scope>IDENTIFICATION</scope>
</reference>
<evidence type="ECO:0000256" key="8">
    <source>
        <dbReference type="ARBA" id="ARBA00023055"/>
    </source>
</evidence>
<protein>
    <recommendedName>
        <fullName evidence="12">Oxysterol-binding protein</fullName>
    </recommendedName>
</protein>
<evidence type="ECO:0000256" key="14">
    <source>
        <dbReference type="SAM" id="MobiDB-lite"/>
    </source>
</evidence>
<organism evidence="16 17">
    <name type="scientific">Oncorhynchus kisutch</name>
    <name type="common">Coho salmon</name>
    <name type="synonym">Salmo kisutch</name>
    <dbReference type="NCBI Taxonomy" id="8019"/>
    <lineage>
        <taxon>Eukaryota</taxon>
        <taxon>Metazoa</taxon>
        <taxon>Chordata</taxon>
        <taxon>Craniata</taxon>
        <taxon>Vertebrata</taxon>
        <taxon>Euteleostomi</taxon>
        <taxon>Actinopterygii</taxon>
        <taxon>Neopterygii</taxon>
        <taxon>Teleostei</taxon>
        <taxon>Protacanthopterygii</taxon>
        <taxon>Salmoniformes</taxon>
        <taxon>Salmonidae</taxon>
        <taxon>Salmoninae</taxon>
        <taxon>Oncorhynchus</taxon>
    </lineage>
</organism>
<dbReference type="PROSITE" id="PS01013">
    <property type="entry name" value="OSBP"/>
    <property type="match status" value="1"/>
</dbReference>
<evidence type="ECO:0000313" key="16">
    <source>
        <dbReference type="Ensembl" id="ENSOKIP00005033249.1"/>
    </source>
</evidence>
<dbReference type="FunFam" id="1.10.287.2720:FF:000002">
    <property type="entry name" value="Oxysterol-binding protein"/>
    <property type="match status" value="1"/>
</dbReference>
<dbReference type="GO" id="GO:0006869">
    <property type="term" value="P:lipid transport"/>
    <property type="evidence" value="ECO:0007669"/>
    <property type="project" value="UniProtKB-KW"/>
</dbReference>
<evidence type="ECO:0000259" key="15">
    <source>
        <dbReference type="PROSITE" id="PS50003"/>
    </source>
</evidence>
<keyword evidence="5" id="KW-0812">Transmembrane</keyword>
<feature type="region of interest" description="Disordered" evidence="14">
    <location>
        <begin position="1"/>
        <end position="28"/>
    </location>
</feature>
<dbReference type="InterPro" id="IPR000648">
    <property type="entry name" value="Oxysterol-bd"/>
</dbReference>
<evidence type="ECO:0000256" key="6">
    <source>
        <dbReference type="ARBA" id="ARBA00022824"/>
    </source>
</evidence>
<dbReference type="InterPro" id="IPR001849">
    <property type="entry name" value="PH_domain"/>
</dbReference>
<evidence type="ECO:0000256" key="10">
    <source>
        <dbReference type="ARBA" id="ARBA00023136"/>
    </source>
</evidence>
<dbReference type="Ensembl" id="ENSOKIT00005035107.1">
    <property type="protein sequence ID" value="ENSOKIP00005033249.1"/>
    <property type="gene ID" value="ENSOKIG00005012920.1"/>
</dbReference>
<accession>A0A8C7FUE4</accession>
<reference evidence="16" key="1">
    <citation type="submission" date="2025-08" db="UniProtKB">
        <authorList>
            <consortium name="Ensembl"/>
        </authorList>
    </citation>
    <scope>IDENTIFICATION</scope>
</reference>
<dbReference type="SMART" id="SM00233">
    <property type="entry name" value="PH"/>
    <property type="match status" value="1"/>
</dbReference>
<dbReference type="Gene3D" id="6.10.140.1150">
    <property type="match status" value="1"/>
</dbReference>
<comment type="similarity">
    <text evidence="2 11">Belongs to the OSBP family.</text>
</comment>
<keyword evidence="4" id="KW-0597">Phosphoprotein</keyword>
<evidence type="ECO:0000256" key="1">
    <source>
        <dbReference type="ARBA" id="ARBA00004389"/>
    </source>
</evidence>
<evidence type="ECO:0000256" key="3">
    <source>
        <dbReference type="ARBA" id="ARBA00022448"/>
    </source>
</evidence>
<keyword evidence="17" id="KW-1185">Reference proteome</keyword>
<feature type="compositionally biased region" description="Low complexity" evidence="14">
    <location>
        <begin position="750"/>
        <end position="768"/>
    </location>
</feature>
<dbReference type="Pfam" id="PF01237">
    <property type="entry name" value="Oxysterol_BP"/>
    <property type="match status" value="1"/>
</dbReference>
<dbReference type="CDD" id="cd13286">
    <property type="entry name" value="PH_OPR5_ORP8"/>
    <property type="match status" value="1"/>
</dbReference>
<evidence type="ECO:0000256" key="7">
    <source>
        <dbReference type="ARBA" id="ARBA00022989"/>
    </source>
</evidence>
<dbReference type="FunFam" id="2.40.160.120:FF:000020">
    <property type="entry name" value="Oxysterol-binding protein"/>
    <property type="match status" value="1"/>
</dbReference>
<evidence type="ECO:0000256" key="5">
    <source>
        <dbReference type="ARBA" id="ARBA00022692"/>
    </source>
</evidence>
<evidence type="ECO:0000256" key="11">
    <source>
        <dbReference type="RuleBase" id="RU003844"/>
    </source>
</evidence>
<evidence type="ECO:0000313" key="17">
    <source>
        <dbReference type="Proteomes" id="UP000694557"/>
    </source>
</evidence>
<dbReference type="Gene3D" id="1.10.287.2720">
    <property type="match status" value="1"/>
</dbReference>
<dbReference type="GO" id="GO:0005829">
    <property type="term" value="C:cytosol"/>
    <property type="evidence" value="ECO:0007669"/>
    <property type="project" value="TreeGrafter"/>
</dbReference>
<sequence>MKEENLFHRRMSLSPNATSPSPPKIDHHSLTRNMSYGGESELFPPSPGKAGVFSLVIKLTKTGRNYLTLFATMFNNGLEDCSSPTEKLARKESLKVQKKNYRQEKKRAAKELSSALKDPSVVITANWLKIRGSLKSWTKLWCALKPGVLLIYKTPKSDHWVGTLLLNACKLIERPSKKDGFCFKLYHPLDKSIWAVKGPKGENVGSITQPLPSNYLIFRAASESDGRCWMDALELALSCSSLYKLTAKAGRDGDLSTSSESSHILQLLQSTALTDEHLFDNMENDGYSEKSEHDAQEDWDNGANENGGRLTEESDMDQSDELSPALQATSYVEQSQEEMAEAGEASQVETVSEENKGLIWTLLKQLRPGMDLSKVVLPTFILEPRSFLDKLSDYYYHANLLSEAAREESPYGRIKQVVRWYLSGFYKKPKGLKKPYNPILGETFRCCWLHPQTDSCTFYIAEQISHHPPISAFYVCNKKDGFYISGSILAKSKFYGNSLSAILDGRARLMLLGRDEEYIITMPYAHCKGILYGTMTLELGGKITIECEKTKYVAELEFKLKPFLGGSSSVNVISGKIQQGDELLATVDGHWDGEVFLQEKSGQQEHLWNPTPEVRSTRLKRQVVQLDQQGQFESERLWQHVTSAIVDRDQNQATQEKFVLEEAQRNQAKDRGDQPWRPRLFNLDSVTNEWTYTHIDTRPWDPERCLVQFEKHGVIQTKEKSQRRHKGLAYSRASAWACQQKVNGKHRKGSSQPSSCSQNTESSSTTPEPTHESSDNEGYLSQCTRCNKEVKDIALIEASIASIQKTQQDIQR</sequence>
<dbReference type="GO" id="GO:0015485">
    <property type="term" value="F:cholesterol binding"/>
    <property type="evidence" value="ECO:0007669"/>
    <property type="project" value="TreeGrafter"/>
</dbReference>
<feature type="region of interest" description="Disordered" evidence="14">
    <location>
        <begin position="282"/>
        <end position="348"/>
    </location>
</feature>